<dbReference type="EMBL" id="LVHG01000105">
    <property type="protein sequence ID" value="OAK55358.1"/>
    <property type="molecule type" value="Genomic_DNA"/>
</dbReference>
<accession>A0AA91DH95</accession>
<dbReference type="PANTHER" id="PTHR43760:SF1">
    <property type="entry name" value="ENDORIBONUCLEASE L-PSP_CHORISMATE MUTASE-LIKE DOMAIN-CONTAINING PROTEIN"/>
    <property type="match status" value="1"/>
</dbReference>
<dbReference type="RefSeq" id="WP_081271578.1">
    <property type="nucleotide sequence ID" value="NZ_LVHG01000105.1"/>
</dbReference>
<evidence type="ECO:0000259" key="1">
    <source>
        <dbReference type="Pfam" id="PF14588"/>
    </source>
</evidence>
<dbReference type="AlphaFoldDB" id="A0AA91DH95"/>
<feature type="domain" description="Endoribonuclease L-PSP/chorismate mutase-like" evidence="1">
    <location>
        <begin position="19"/>
        <end position="147"/>
    </location>
</feature>
<dbReference type="Pfam" id="PF14588">
    <property type="entry name" value="YjgF_endoribonc"/>
    <property type="match status" value="1"/>
</dbReference>
<protein>
    <recommendedName>
        <fullName evidence="1">Endoribonuclease L-PSP/chorismate mutase-like domain-containing protein</fullName>
    </recommendedName>
</protein>
<dbReference type="InterPro" id="IPR013813">
    <property type="entry name" value="Endoribo_LPSP/chorism_mut-like"/>
</dbReference>
<evidence type="ECO:0000313" key="2">
    <source>
        <dbReference type="EMBL" id="OAK55358.1"/>
    </source>
</evidence>
<dbReference type="PANTHER" id="PTHR43760">
    <property type="entry name" value="ENDORIBONUCLEASE-RELATED"/>
    <property type="match status" value="1"/>
</dbReference>
<organism evidence="2 3">
    <name type="scientific">Variovorax paradoxus</name>
    <dbReference type="NCBI Taxonomy" id="34073"/>
    <lineage>
        <taxon>Bacteria</taxon>
        <taxon>Pseudomonadati</taxon>
        <taxon>Pseudomonadota</taxon>
        <taxon>Betaproteobacteria</taxon>
        <taxon>Burkholderiales</taxon>
        <taxon>Comamonadaceae</taxon>
        <taxon>Variovorax</taxon>
    </lineage>
</organism>
<reference evidence="2 3" key="1">
    <citation type="submission" date="2016-03" db="EMBL/GenBank/DDBJ databases">
        <title>Genome sequence of Variovorax paradoxus KB5.</title>
        <authorList>
            <person name="Jeong H."/>
            <person name="Hong C.E."/>
            <person name="Jo S.H."/>
            <person name="Park J.M."/>
        </authorList>
    </citation>
    <scope>NUCLEOTIDE SEQUENCE [LARGE SCALE GENOMIC DNA]</scope>
    <source>
        <strain evidence="2 3">KB5</strain>
    </source>
</reference>
<gene>
    <name evidence="2" type="ORF">A3K87_31730</name>
</gene>
<comment type="caution">
    <text evidence="2">The sequence shown here is derived from an EMBL/GenBank/DDBJ whole genome shotgun (WGS) entry which is preliminary data.</text>
</comment>
<sequence length="168" mass="17381">MTLDSNTAQTATARGPGPEERLAALGLVLPPPPAPVANFVTWRRTGPLLYLSGQGPLEANGHLHVGRVGEEVSIEAAYAHARLTGLNLLAVAKAALGDLGRVRSVVKLLAFVNASPGFAHHPKVINGCSDLFVDVFGDEVGRGARSAIGAGSLPGHQTVEVEAILEVD</sequence>
<dbReference type="Proteomes" id="UP000077852">
    <property type="component" value="Unassembled WGS sequence"/>
</dbReference>
<name>A0AA91DH95_VARPD</name>
<evidence type="ECO:0000313" key="3">
    <source>
        <dbReference type="Proteomes" id="UP000077852"/>
    </source>
</evidence>
<proteinExistence type="predicted"/>
<dbReference type="SUPFAM" id="SSF55298">
    <property type="entry name" value="YjgF-like"/>
    <property type="match status" value="1"/>
</dbReference>
<dbReference type="Gene3D" id="3.30.1330.40">
    <property type="entry name" value="RutC-like"/>
    <property type="match status" value="1"/>
</dbReference>
<dbReference type="CDD" id="cd02199">
    <property type="entry name" value="YjgF_YER057c_UK114_like_1"/>
    <property type="match status" value="1"/>
</dbReference>
<dbReference type="InterPro" id="IPR035959">
    <property type="entry name" value="RutC-like_sf"/>
</dbReference>